<dbReference type="InterPro" id="IPR020568">
    <property type="entry name" value="Ribosomal_Su5_D2-typ_SF"/>
</dbReference>
<dbReference type="PANTHER" id="PTHR42908:SF3">
    <property type="entry name" value="ELONGATION FACTOR-LIKE GTPASE 1"/>
    <property type="match status" value="1"/>
</dbReference>
<reference evidence="2" key="1">
    <citation type="journal article" date="2010" name="Science">
        <title>Plasticity of animal genome architecture unmasked by rapid evolution of a pelagic tunicate.</title>
        <authorList>
            <person name="Denoeud F."/>
            <person name="Henriet S."/>
            <person name="Mungpakdee S."/>
            <person name="Aury J.M."/>
            <person name="Da Silva C."/>
            <person name="Brinkmann H."/>
            <person name="Mikhaleva J."/>
            <person name="Olsen L.C."/>
            <person name="Jubin C."/>
            <person name="Canestro C."/>
            <person name="Bouquet J.M."/>
            <person name="Danks G."/>
            <person name="Poulain J."/>
            <person name="Campsteijn C."/>
            <person name="Adamski M."/>
            <person name="Cross I."/>
            <person name="Yadetie F."/>
            <person name="Muffato M."/>
            <person name="Louis A."/>
            <person name="Butcher S."/>
            <person name="Tsagkogeorga G."/>
            <person name="Konrad A."/>
            <person name="Singh S."/>
            <person name="Jensen M.F."/>
            <person name="Cong E.H."/>
            <person name="Eikeseth-Otteraa H."/>
            <person name="Noel B."/>
            <person name="Anthouard V."/>
            <person name="Porcel B.M."/>
            <person name="Kachouri-Lafond R."/>
            <person name="Nishino A."/>
            <person name="Ugolini M."/>
            <person name="Chourrout P."/>
            <person name="Nishida H."/>
            <person name="Aasland R."/>
            <person name="Huzurbazar S."/>
            <person name="Westhof E."/>
            <person name="Delsuc F."/>
            <person name="Lehrach H."/>
            <person name="Reinhardt R."/>
            <person name="Weissenbach J."/>
            <person name="Roy S.W."/>
            <person name="Artiguenave F."/>
            <person name="Postlethwait J.H."/>
            <person name="Manak J.R."/>
            <person name="Thompson E.M."/>
            <person name="Jaillon O."/>
            <person name="Du Pasquier L."/>
            <person name="Boudinot P."/>
            <person name="Liberles D.A."/>
            <person name="Volff J.N."/>
            <person name="Philippe H."/>
            <person name="Lenhard B."/>
            <person name="Roest Crollius H."/>
            <person name="Wincker P."/>
            <person name="Chourrout D."/>
        </authorList>
    </citation>
    <scope>NUCLEOTIDE SEQUENCE [LARGE SCALE GENOMIC DNA]</scope>
</reference>
<dbReference type="CDD" id="cd01681">
    <property type="entry name" value="aeEF2_snRNP_like_IV"/>
    <property type="match status" value="1"/>
</dbReference>
<dbReference type="GO" id="GO:0003924">
    <property type="term" value="F:GTPase activity"/>
    <property type="evidence" value="ECO:0007669"/>
    <property type="project" value="TreeGrafter"/>
</dbReference>
<dbReference type="Gene3D" id="3.30.70.240">
    <property type="match status" value="1"/>
</dbReference>
<dbReference type="InterPro" id="IPR000640">
    <property type="entry name" value="EFG_V-like"/>
</dbReference>
<dbReference type="EMBL" id="FN654585">
    <property type="protein sequence ID" value="CBY35092.1"/>
    <property type="molecule type" value="Genomic_DNA"/>
</dbReference>
<dbReference type="Pfam" id="PF25118">
    <property type="entry name" value="EFL1"/>
    <property type="match status" value="1"/>
</dbReference>
<dbReference type="PANTHER" id="PTHR42908">
    <property type="entry name" value="TRANSLATION ELONGATION FACTOR-RELATED"/>
    <property type="match status" value="1"/>
</dbReference>
<feature type="non-terminal residue" evidence="2">
    <location>
        <position position="1"/>
    </location>
</feature>
<dbReference type="Proteomes" id="UP000011014">
    <property type="component" value="Unassembled WGS sequence"/>
</dbReference>
<dbReference type="SUPFAM" id="SSF54980">
    <property type="entry name" value="EF-G C-terminal domain-like"/>
    <property type="match status" value="1"/>
</dbReference>
<dbReference type="GO" id="GO:0043022">
    <property type="term" value="F:ribosome binding"/>
    <property type="evidence" value="ECO:0007669"/>
    <property type="project" value="TreeGrafter"/>
</dbReference>
<dbReference type="CDD" id="cd04096">
    <property type="entry name" value="eEF2_snRNP_like_C"/>
    <property type="match status" value="1"/>
</dbReference>
<feature type="domain" description="Elongation factor EFG" evidence="1">
    <location>
        <begin position="244"/>
        <end position="339"/>
    </location>
</feature>
<dbReference type="InterPro" id="IPR014721">
    <property type="entry name" value="Ribsml_uS5_D2-typ_fold_subgr"/>
</dbReference>
<dbReference type="Pfam" id="PF00679">
    <property type="entry name" value="EFG_C"/>
    <property type="match status" value="1"/>
</dbReference>
<dbReference type="AlphaFoldDB" id="E4YHX2"/>
<accession>E4YHX2</accession>
<organism evidence="2">
    <name type="scientific">Oikopleura dioica</name>
    <name type="common">Tunicate</name>
    <dbReference type="NCBI Taxonomy" id="34765"/>
    <lineage>
        <taxon>Eukaryota</taxon>
        <taxon>Metazoa</taxon>
        <taxon>Chordata</taxon>
        <taxon>Tunicata</taxon>
        <taxon>Appendicularia</taxon>
        <taxon>Copelata</taxon>
        <taxon>Oikopleuridae</taxon>
        <taxon>Oikopleura</taxon>
    </lineage>
</organism>
<dbReference type="GO" id="GO:0042256">
    <property type="term" value="P:cytosolic ribosome assembly"/>
    <property type="evidence" value="ECO:0007669"/>
    <property type="project" value="TreeGrafter"/>
</dbReference>
<dbReference type="FunFam" id="3.30.70.240:FF:000006">
    <property type="entry name" value="Elongation factor like GTPase 1"/>
    <property type="match status" value="1"/>
</dbReference>
<name>E4YHX2_OIKDI</name>
<protein>
    <recommendedName>
        <fullName evidence="1">Elongation factor EFG domain-containing protein</fullName>
    </recommendedName>
</protein>
<dbReference type="InterPro" id="IPR056752">
    <property type="entry name" value="EFL1"/>
</dbReference>
<evidence type="ECO:0000259" key="1">
    <source>
        <dbReference type="SMART" id="SM00838"/>
    </source>
</evidence>
<proteinExistence type="predicted"/>
<dbReference type="InterPro" id="IPR035647">
    <property type="entry name" value="EFG_III/V"/>
</dbReference>
<dbReference type="GO" id="GO:0005829">
    <property type="term" value="C:cytosol"/>
    <property type="evidence" value="ECO:0007669"/>
    <property type="project" value="TreeGrafter"/>
</dbReference>
<dbReference type="Gene3D" id="3.30.230.10">
    <property type="match status" value="1"/>
</dbReference>
<sequence length="385" mass="43919">YKKTDKNLQKPTKLETLIEAPKVDELGESFGQQQKIFMRKFVEMENRGQILEYDENDREEIDQASGSVTLYTINRQARIKVQAFPLPSSVRLFLETRSEDLRSIILGKASLEFNDEIRSSLMDVFHKAGFAKSSATVDQIIAFGPEGFGPNILLNMVEGYQDRSNFWSEKQINIKSLDQQLISGFQVAANSGPMMEEPMAGVGFRLLEWEIIQEDNFDITLTSGQLMSTVKEACRKSFSILHKRLLAAMYTCEIQASCEVLGKVYGVIGKRDGKILEEDMVEGTDLFNIKAALPVIESFGFADEIRKKTSGLASPQLRFSHWSEVEGDPWWVPTTEEEIQHYGEKADYESTAKKYMNLIRKRKGLWIEQKTVEHAEKQRTITKNK</sequence>
<dbReference type="SMART" id="SM00838">
    <property type="entry name" value="EFG_C"/>
    <property type="match status" value="1"/>
</dbReference>
<gene>
    <name evidence="2" type="ORF">GSOID_T00026884001</name>
</gene>
<dbReference type="GO" id="GO:1990904">
    <property type="term" value="C:ribonucleoprotein complex"/>
    <property type="evidence" value="ECO:0007669"/>
    <property type="project" value="TreeGrafter"/>
</dbReference>
<dbReference type="SUPFAM" id="SSF54211">
    <property type="entry name" value="Ribosomal protein S5 domain 2-like"/>
    <property type="match status" value="1"/>
</dbReference>
<evidence type="ECO:0000313" key="2">
    <source>
        <dbReference type="EMBL" id="CBY35092.1"/>
    </source>
</evidence>